<evidence type="ECO:0000256" key="7">
    <source>
        <dbReference type="SAM" id="Phobius"/>
    </source>
</evidence>
<accession>A0A9X0CT26</accession>
<dbReference type="GO" id="GO:0015833">
    <property type="term" value="P:peptide transport"/>
    <property type="evidence" value="ECO:0007669"/>
    <property type="project" value="UniProtKB-KW"/>
</dbReference>
<organism evidence="8 9">
    <name type="scientific">Desmophyllum pertusum</name>
    <dbReference type="NCBI Taxonomy" id="174260"/>
    <lineage>
        <taxon>Eukaryota</taxon>
        <taxon>Metazoa</taxon>
        <taxon>Cnidaria</taxon>
        <taxon>Anthozoa</taxon>
        <taxon>Hexacorallia</taxon>
        <taxon>Scleractinia</taxon>
        <taxon>Caryophylliina</taxon>
        <taxon>Caryophylliidae</taxon>
        <taxon>Desmophyllum</taxon>
    </lineage>
</organism>
<evidence type="ECO:0000256" key="5">
    <source>
        <dbReference type="ARBA" id="ARBA00022989"/>
    </source>
</evidence>
<dbReference type="PANTHER" id="PTHR11654">
    <property type="entry name" value="OLIGOPEPTIDE TRANSPORTER-RELATED"/>
    <property type="match status" value="1"/>
</dbReference>
<keyword evidence="4" id="KW-0813">Transport</keyword>
<evidence type="ECO:0000256" key="2">
    <source>
        <dbReference type="ARBA" id="ARBA00005982"/>
    </source>
</evidence>
<dbReference type="AlphaFoldDB" id="A0A9X0CT26"/>
<dbReference type="InterPro" id="IPR000109">
    <property type="entry name" value="POT_fam"/>
</dbReference>
<dbReference type="GO" id="GO:0022857">
    <property type="term" value="F:transmembrane transporter activity"/>
    <property type="evidence" value="ECO:0007669"/>
    <property type="project" value="InterPro"/>
</dbReference>
<keyword evidence="5 7" id="KW-1133">Transmembrane helix</keyword>
<evidence type="ECO:0000256" key="6">
    <source>
        <dbReference type="ARBA" id="ARBA00023136"/>
    </source>
</evidence>
<reference evidence="8" key="1">
    <citation type="submission" date="2023-01" db="EMBL/GenBank/DDBJ databases">
        <title>Genome assembly of the deep-sea coral Lophelia pertusa.</title>
        <authorList>
            <person name="Herrera S."/>
            <person name="Cordes E."/>
        </authorList>
    </citation>
    <scope>NUCLEOTIDE SEQUENCE</scope>
    <source>
        <strain evidence="8">USNM1676648</strain>
        <tissue evidence="8">Polyp</tissue>
    </source>
</reference>
<dbReference type="EMBL" id="MU826836">
    <property type="protein sequence ID" value="KAJ7372464.1"/>
    <property type="molecule type" value="Genomic_DNA"/>
</dbReference>
<proteinExistence type="inferred from homology"/>
<dbReference type="SUPFAM" id="SSF103473">
    <property type="entry name" value="MFS general substrate transporter"/>
    <property type="match status" value="1"/>
</dbReference>
<keyword evidence="6 7" id="KW-0472">Membrane</keyword>
<dbReference type="Proteomes" id="UP001163046">
    <property type="component" value="Unassembled WGS sequence"/>
</dbReference>
<evidence type="ECO:0000256" key="4">
    <source>
        <dbReference type="ARBA" id="ARBA00022856"/>
    </source>
</evidence>
<keyword evidence="9" id="KW-1185">Reference proteome</keyword>
<dbReference type="Gene3D" id="1.20.1250.20">
    <property type="entry name" value="MFS general substrate transporter like domains"/>
    <property type="match status" value="1"/>
</dbReference>
<protein>
    <submittedName>
        <fullName evidence="8">Uncharacterized protein</fullName>
    </submittedName>
</protein>
<dbReference type="GO" id="GO:0016020">
    <property type="term" value="C:membrane"/>
    <property type="evidence" value="ECO:0007669"/>
    <property type="project" value="UniProtKB-SubCell"/>
</dbReference>
<gene>
    <name evidence="8" type="ORF">OS493_018971</name>
</gene>
<dbReference type="Pfam" id="PF00854">
    <property type="entry name" value="PTR2"/>
    <property type="match status" value="1"/>
</dbReference>
<evidence type="ECO:0000313" key="8">
    <source>
        <dbReference type="EMBL" id="KAJ7372464.1"/>
    </source>
</evidence>
<sequence length="233" mass="26288">MKLQLTEHFTMPAASLYLFEITMLLILIPVVDRILYPALRHFGINFTPLKKMGVGMLFAMGSVIMAGLMEIERKKYIDAHGYFEQHPFDTPVNASQMNIFYQVPQYVLQGTGEVLTSIPGLAFAYSQSPLYLRGVIMGLNLATIGIGFYVAGALAAIARKATDGSWYPQDLNTGKLENYFFFLAVVMFLNFLLFVYLARRYKYVESSTRISVTAEEDQEQSRINSSISNLENI</sequence>
<dbReference type="InterPro" id="IPR036259">
    <property type="entry name" value="MFS_trans_sf"/>
</dbReference>
<feature type="transmembrane region" description="Helical" evidence="7">
    <location>
        <begin position="51"/>
        <end position="69"/>
    </location>
</feature>
<evidence type="ECO:0000313" key="9">
    <source>
        <dbReference type="Proteomes" id="UP001163046"/>
    </source>
</evidence>
<comment type="subcellular location">
    <subcellularLocation>
        <location evidence="1">Membrane</location>
        <topology evidence="1">Multi-pass membrane protein</topology>
    </subcellularLocation>
</comment>
<evidence type="ECO:0000256" key="1">
    <source>
        <dbReference type="ARBA" id="ARBA00004141"/>
    </source>
</evidence>
<name>A0A9X0CT26_9CNID</name>
<keyword evidence="3 7" id="KW-0812">Transmembrane</keyword>
<dbReference type="OrthoDB" id="8904098at2759"/>
<feature type="transmembrane region" description="Helical" evidence="7">
    <location>
        <begin position="135"/>
        <end position="158"/>
    </location>
</feature>
<feature type="transmembrane region" description="Helical" evidence="7">
    <location>
        <begin position="12"/>
        <end position="31"/>
    </location>
</feature>
<comment type="caution">
    <text evidence="8">The sequence shown here is derived from an EMBL/GenBank/DDBJ whole genome shotgun (WGS) entry which is preliminary data.</text>
</comment>
<comment type="similarity">
    <text evidence="2">Belongs to the major facilitator superfamily. Proton-dependent oligopeptide transporter (POT/PTR) (TC 2.A.17) family.</text>
</comment>
<keyword evidence="4" id="KW-0653">Protein transport</keyword>
<evidence type="ECO:0000256" key="3">
    <source>
        <dbReference type="ARBA" id="ARBA00022692"/>
    </source>
</evidence>
<keyword evidence="4" id="KW-0571">Peptide transport</keyword>
<feature type="transmembrane region" description="Helical" evidence="7">
    <location>
        <begin position="178"/>
        <end position="198"/>
    </location>
</feature>